<name>S4PTY1_9NEOP</name>
<evidence type="ECO:0000256" key="1">
    <source>
        <dbReference type="SAM" id="Phobius"/>
    </source>
</evidence>
<feature type="transmembrane region" description="Helical" evidence="1">
    <location>
        <begin position="47"/>
        <end position="66"/>
    </location>
</feature>
<feature type="non-terminal residue" evidence="2">
    <location>
        <position position="70"/>
    </location>
</feature>
<keyword evidence="1" id="KW-1133">Transmembrane helix</keyword>
<reference evidence="2" key="1">
    <citation type="journal article" date="2013" name="BMC Genomics">
        <title>Unscrambling butterfly oogenesis.</title>
        <authorList>
            <person name="Carter J.M."/>
            <person name="Baker S.C."/>
            <person name="Pink R."/>
            <person name="Carter D.R."/>
            <person name="Collins A."/>
            <person name="Tomlin J."/>
            <person name="Gibbs M."/>
            <person name="Breuker C.J."/>
        </authorList>
    </citation>
    <scope>NUCLEOTIDE SEQUENCE</scope>
    <source>
        <tissue evidence="2">Ovary</tissue>
    </source>
</reference>
<sequence>RRVSFCKASILYNKLGRFDFRVEAVLSAGAVSELDKKAESVIINVPYAFYTSIFITLAGKIGLYTFPENN</sequence>
<keyword evidence="1" id="KW-0472">Membrane</keyword>
<keyword evidence="1" id="KW-0812">Transmembrane</keyword>
<organism evidence="2">
    <name type="scientific">Pararge aegeria</name>
    <name type="common">speckled wood butterfly</name>
    <dbReference type="NCBI Taxonomy" id="116150"/>
    <lineage>
        <taxon>Eukaryota</taxon>
        <taxon>Metazoa</taxon>
        <taxon>Ecdysozoa</taxon>
        <taxon>Arthropoda</taxon>
        <taxon>Hexapoda</taxon>
        <taxon>Insecta</taxon>
        <taxon>Pterygota</taxon>
        <taxon>Neoptera</taxon>
        <taxon>Endopterygota</taxon>
        <taxon>Lepidoptera</taxon>
        <taxon>Glossata</taxon>
        <taxon>Ditrysia</taxon>
        <taxon>Papilionoidea</taxon>
        <taxon>Nymphalidae</taxon>
        <taxon>Satyrinae</taxon>
        <taxon>Satyrini</taxon>
        <taxon>Parargina</taxon>
        <taxon>Pararge</taxon>
    </lineage>
</organism>
<accession>S4PTY1</accession>
<reference evidence="2" key="2">
    <citation type="submission" date="2013-05" db="EMBL/GenBank/DDBJ databases">
        <authorList>
            <person name="Carter J.-M."/>
            <person name="Baker S.C."/>
            <person name="Pink R."/>
            <person name="Carter D.R.F."/>
            <person name="Collins A."/>
            <person name="Tomlin J."/>
            <person name="Gibbs M."/>
            <person name="Breuker C.J."/>
        </authorList>
    </citation>
    <scope>NUCLEOTIDE SEQUENCE</scope>
    <source>
        <tissue evidence="2">Ovary</tissue>
    </source>
</reference>
<protein>
    <submittedName>
        <fullName evidence="2">Uncharacterized protein</fullName>
    </submittedName>
</protein>
<dbReference type="AlphaFoldDB" id="S4PTY1"/>
<feature type="non-terminal residue" evidence="2">
    <location>
        <position position="1"/>
    </location>
</feature>
<evidence type="ECO:0000313" key="2">
    <source>
        <dbReference type="EMBL" id="JAA81312.1"/>
    </source>
</evidence>
<dbReference type="EMBL" id="GAIX01011248">
    <property type="protein sequence ID" value="JAA81312.1"/>
    <property type="molecule type" value="Transcribed_RNA"/>
</dbReference>
<proteinExistence type="predicted"/>